<dbReference type="GO" id="GO:0003677">
    <property type="term" value="F:DNA binding"/>
    <property type="evidence" value="ECO:0007669"/>
    <property type="project" value="UniProtKB-KW"/>
</dbReference>
<dbReference type="CDD" id="cd18793">
    <property type="entry name" value="SF2_C_SNF"/>
    <property type="match status" value="1"/>
</dbReference>
<dbReference type="GO" id="GO:0005524">
    <property type="term" value="F:ATP binding"/>
    <property type="evidence" value="ECO:0007669"/>
    <property type="project" value="UniProtKB-KW"/>
</dbReference>
<evidence type="ECO:0000256" key="9">
    <source>
        <dbReference type="ARBA" id="ARBA00023125"/>
    </source>
</evidence>
<gene>
    <name evidence="15" type="ORF">SeLEV6574_g02262</name>
    <name evidence="16" type="ORF">SeMB42_g02517</name>
</gene>
<dbReference type="VEuPathDB" id="FungiDB:SeMB42_g02517"/>
<dbReference type="STRING" id="286115.A0A507DDE4"/>
<keyword evidence="11" id="KW-0539">Nucleus</keyword>
<dbReference type="PANTHER" id="PTHR45629:SF7">
    <property type="entry name" value="DNA EXCISION REPAIR PROTEIN ERCC-6-RELATED"/>
    <property type="match status" value="1"/>
</dbReference>
<dbReference type="SMART" id="SM00487">
    <property type="entry name" value="DEXDc"/>
    <property type="match status" value="1"/>
</dbReference>
<feature type="domain" description="Helicase C-terminal" evidence="14">
    <location>
        <begin position="543"/>
        <end position="695"/>
    </location>
</feature>
<dbReference type="Gene3D" id="3.40.50.300">
    <property type="entry name" value="P-loop containing nucleotide triphosphate hydrolases"/>
    <property type="match status" value="1"/>
</dbReference>
<evidence type="ECO:0000313" key="17">
    <source>
        <dbReference type="Proteomes" id="UP000317494"/>
    </source>
</evidence>
<organism evidence="16 17">
    <name type="scientific">Synchytrium endobioticum</name>
    <dbReference type="NCBI Taxonomy" id="286115"/>
    <lineage>
        <taxon>Eukaryota</taxon>
        <taxon>Fungi</taxon>
        <taxon>Fungi incertae sedis</taxon>
        <taxon>Chytridiomycota</taxon>
        <taxon>Chytridiomycota incertae sedis</taxon>
        <taxon>Chytridiomycetes</taxon>
        <taxon>Synchytriales</taxon>
        <taxon>Synchytriaceae</taxon>
        <taxon>Synchytrium</taxon>
    </lineage>
</organism>
<dbReference type="GO" id="GO:0045003">
    <property type="term" value="P:double-strand break repair via synthesis-dependent strand annealing"/>
    <property type="evidence" value="ECO:0007669"/>
    <property type="project" value="TreeGrafter"/>
</dbReference>
<evidence type="ECO:0000256" key="3">
    <source>
        <dbReference type="ARBA" id="ARBA00022553"/>
    </source>
</evidence>
<dbReference type="InterPro" id="IPR001650">
    <property type="entry name" value="Helicase_C-like"/>
</dbReference>
<dbReference type="GO" id="GO:0005634">
    <property type="term" value="C:nucleus"/>
    <property type="evidence" value="ECO:0007669"/>
    <property type="project" value="UniProtKB-SubCell"/>
</dbReference>
<reference evidence="17 18" key="1">
    <citation type="journal article" date="2019" name="Sci. Rep.">
        <title>Comparative genomics of chytrid fungi reveal insights into the obligate biotrophic and pathogenic lifestyle of Synchytrium endobioticum.</title>
        <authorList>
            <person name="van de Vossenberg B.T.L.H."/>
            <person name="Warris S."/>
            <person name="Nguyen H.D.T."/>
            <person name="van Gent-Pelzer M.P.E."/>
            <person name="Joly D.L."/>
            <person name="van de Geest H.C."/>
            <person name="Bonants P.J.M."/>
            <person name="Smith D.S."/>
            <person name="Levesque C.A."/>
            <person name="van der Lee T.A.J."/>
        </authorList>
    </citation>
    <scope>NUCLEOTIDE SEQUENCE [LARGE SCALE GENOMIC DNA]</scope>
    <source>
        <strain evidence="15 18">LEV6574</strain>
        <strain evidence="16 17">MB42</strain>
    </source>
</reference>
<evidence type="ECO:0000259" key="13">
    <source>
        <dbReference type="PROSITE" id="PS51192"/>
    </source>
</evidence>
<dbReference type="InterPro" id="IPR000330">
    <property type="entry name" value="SNF2_N"/>
</dbReference>
<proteinExistence type="inferred from homology"/>
<comment type="caution">
    <text evidence="16">The sequence shown here is derived from an EMBL/GenBank/DDBJ whole genome shotgun (WGS) entry which is preliminary data.</text>
</comment>
<dbReference type="InterPro" id="IPR050496">
    <property type="entry name" value="SNF2_RAD54_helicase_repair"/>
</dbReference>
<protein>
    <recommendedName>
        <fullName evidence="19">DNA repair and recombination protein RAD54 and RAD54-like protein</fullName>
    </recommendedName>
</protein>
<evidence type="ECO:0000313" key="18">
    <source>
        <dbReference type="Proteomes" id="UP000320475"/>
    </source>
</evidence>
<keyword evidence="4" id="KW-0547">Nucleotide-binding</keyword>
<dbReference type="OrthoDB" id="413460at2759"/>
<dbReference type="GO" id="GO:0004386">
    <property type="term" value="F:helicase activity"/>
    <property type="evidence" value="ECO:0007669"/>
    <property type="project" value="UniProtKB-KW"/>
</dbReference>
<dbReference type="FunFam" id="3.40.50.10810:FF:000010">
    <property type="entry name" value="DNA repair and recombination protein RAD54-like"/>
    <property type="match status" value="1"/>
</dbReference>
<evidence type="ECO:0000256" key="6">
    <source>
        <dbReference type="ARBA" id="ARBA00022801"/>
    </source>
</evidence>
<sequence length="799" mass="89113">MSDVENVDVEDDAYHNERDEDDYSSSPAKRSFDEVDEASEAEDDHDYDENASQPSSPPKKVKVAPSKAKKAAAGNKPVTRSKKTLAVKGSRDAVPPPPLVSRIDTTLASQSIQKPFKTPSFVNGTKALTGSRNGTTLGLRRAPLMTRGALHDPETEGAIILFAPKTYSLTEQLEAKKSTAAGKDAIIQEVHVVIDPILGKVLRPHQIEGVRFMWECVTGVTSPNAFGCIMADEMGLGKTLQCITLLWTLLRQSPTPGKPTIEKAIIACPSSLVRNWENELKKWLGPDRVRPLACDNKGTKNETMKLLDQWACSKGRSIVHPVLIISYESLRGYASIIKQTEIGLMLCDEGHRLKNSDSQTYQELNSLNAKRRVILSGTPIQNDLTEYFALLSFAIPEVLGTEAQFRKLFEIPILRGRDADASDKDKQISNERLNELLAIANKFIIRRTADLLTKYLPVKYEHVVFCKLTDLQSQIYQEYSKSKDVKKLLAGNGNQPLKAITFLKKLCNHPALVSKEDIPDVVNLPPNLDFNQCQSEFAGKMLLLDRMLTMIRKTTNDKIVLISNYTQTLDLFDKLCRTRQWGVLRLDGTMTIPKRQKLVEKFNDPTAPEFVFLLSSKAGGCGLNLIGANRLVLFDPDWNPANDGQALARVWRDGQKKTCFIYRFIATGSIEEKIFQRQAHKQSLSSCVVDEAGAEEVERHFSLESLRQLFQLNLNTMCDTHDAFNCKRCTKQGIQHTKPKEGAVTAGAGGADTSSWNHFHQSEVPKAYDTVLKQCAAETGVVTYVFQNKSHEQTLVRMS</sequence>
<evidence type="ECO:0000256" key="5">
    <source>
        <dbReference type="ARBA" id="ARBA00022763"/>
    </source>
</evidence>
<dbReference type="Gene3D" id="3.40.50.10810">
    <property type="entry name" value="Tandem AAA-ATPase domain"/>
    <property type="match status" value="1"/>
</dbReference>
<evidence type="ECO:0008006" key="19">
    <source>
        <dbReference type="Google" id="ProtNLM"/>
    </source>
</evidence>
<evidence type="ECO:0000259" key="14">
    <source>
        <dbReference type="PROSITE" id="PS51194"/>
    </source>
</evidence>
<dbReference type="GO" id="GO:0016817">
    <property type="term" value="F:hydrolase activity, acting on acid anhydrides"/>
    <property type="evidence" value="ECO:0007669"/>
    <property type="project" value="InterPro"/>
</dbReference>
<feature type="compositionally biased region" description="Acidic residues" evidence="12">
    <location>
        <begin position="34"/>
        <end position="49"/>
    </location>
</feature>
<dbReference type="InterPro" id="IPR014001">
    <property type="entry name" value="Helicase_ATP-bd"/>
</dbReference>
<keyword evidence="8" id="KW-0067">ATP-binding</keyword>
<dbReference type="GO" id="GO:0015616">
    <property type="term" value="F:DNA translocase activity"/>
    <property type="evidence" value="ECO:0007669"/>
    <property type="project" value="TreeGrafter"/>
</dbReference>
<keyword evidence="6" id="KW-0378">Hydrolase</keyword>
<keyword evidence="5" id="KW-0227">DNA damage</keyword>
<evidence type="ECO:0000256" key="7">
    <source>
        <dbReference type="ARBA" id="ARBA00022806"/>
    </source>
</evidence>
<keyword evidence="7" id="KW-0347">Helicase</keyword>
<feature type="compositionally biased region" description="Acidic residues" evidence="12">
    <location>
        <begin position="1"/>
        <end position="11"/>
    </location>
</feature>
<dbReference type="PROSITE" id="PS51194">
    <property type="entry name" value="HELICASE_CTER"/>
    <property type="match status" value="1"/>
</dbReference>
<dbReference type="SUPFAM" id="SSF52540">
    <property type="entry name" value="P-loop containing nucleoside triphosphate hydrolases"/>
    <property type="match status" value="2"/>
</dbReference>
<dbReference type="InterPro" id="IPR013967">
    <property type="entry name" value="Rad54_N"/>
</dbReference>
<comment type="similarity">
    <text evidence="2">Belongs to the SNF2/RAD54 helicase family.</text>
</comment>
<dbReference type="FunFam" id="3.40.50.300:FF:000332">
    <property type="entry name" value="DNA repair and recombination protein RAD54-like"/>
    <property type="match status" value="1"/>
</dbReference>
<dbReference type="Gene3D" id="1.20.120.850">
    <property type="entry name" value="SWI2/SNF2 ATPases, N-terminal domain"/>
    <property type="match status" value="1"/>
</dbReference>
<feature type="region of interest" description="Disordered" evidence="12">
    <location>
        <begin position="1"/>
        <end position="101"/>
    </location>
</feature>
<evidence type="ECO:0000256" key="10">
    <source>
        <dbReference type="ARBA" id="ARBA00023204"/>
    </source>
</evidence>
<evidence type="ECO:0000256" key="8">
    <source>
        <dbReference type="ARBA" id="ARBA00022840"/>
    </source>
</evidence>
<comment type="subcellular location">
    <subcellularLocation>
        <location evidence="1">Nucleus</location>
    </subcellularLocation>
</comment>
<evidence type="ECO:0000256" key="4">
    <source>
        <dbReference type="ARBA" id="ARBA00022741"/>
    </source>
</evidence>
<dbReference type="SMART" id="SM00490">
    <property type="entry name" value="HELICc"/>
    <property type="match status" value="1"/>
</dbReference>
<evidence type="ECO:0000256" key="2">
    <source>
        <dbReference type="ARBA" id="ARBA00007025"/>
    </source>
</evidence>
<dbReference type="Pfam" id="PF00271">
    <property type="entry name" value="Helicase_C"/>
    <property type="match status" value="1"/>
</dbReference>
<accession>A0A507DDE4</accession>
<evidence type="ECO:0000256" key="12">
    <source>
        <dbReference type="SAM" id="MobiDB-lite"/>
    </source>
</evidence>
<keyword evidence="3" id="KW-0597">Phosphoprotein</keyword>
<dbReference type="GO" id="GO:0007131">
    <property type="term" value="P:reciprocal meiotic recombination"/>
    <property type="evidence" value="ECO:0007669"/>
    <property type="project" value="TreeGrafter"/>
</dbReference>
<keyword evidence="17" id="KW-1185">Reference proteome</keyword>
<evidence type="ECO:0000256" key="1">
    <source>
        <dbReference type="ARBA" id="ARBA00004123"/>
    </source>
</evidence>
<name>A0A507DDE4_9FUNG</name>
<dbReference type="AlphaFoldDB" id="A0A507DDE4"/>
<dbReference type="InterPro" id="IPR049730">
    <property type="entry name" value="SNF2/RAD54-like_C"/>
</dbReference>
<keyword evidence="9" id="KW-0238">DNA-binding</keyword>
<evidence type="ECO:0000313" key="15">
    <source>
        <dbReference type="EMBL" id="TPX48062.1"/>
    </source>
</evidence>
<dbReference type="Proteomes" id="UP000317494">
    <property type="component" value="Unassembled WGS sequence"/>
</dbReference>
<dbReference type="Pfam" id="PF00176">
    <property type="entry name" value="SNF2-rel_dom"/>
    <property type="match status" value="1"/>
</dbReference>
<dbReference type="InterPro" id="IPR027417">
    <property type="entry name" value="P-loop_NTPase"/>
</dbReference>
<dbReference type="PROSITE" id="PS51192">
    <property type="entry name" value="HELICASE_ATP_BIND_1"/>
    <property type="match status" value="1"/>
</dbReference>
<dbReference type="InterPro" id="IPR038718">
    <property type="entry name" value="SNF2-like_sf"/>
</dbReference>
<keyword evidence="10" id="KW-0234">DNA repair</keyword>
<dbReference type="Proteomes" id="UP000320475">
    <property type="component" value="Unassembled WGS sequence"/>
</dbReference>
<dbReference type="EMBL" id="QEAN01000078">
    <property type="protein sequence ID" value="TPX49719.1"/>
    <property type="molecule type" value="Genomic_DNA"/>
</dbReference>
<evidence type="ECO:0000313" key="16">
    <source>
        <dbReference type="EMBL" id="TPX49719.1"/>
    </source>
</evidence>
<evidence type="ECO:0000256" key="11">
    <source>
        <dbReference type="ARBA" id="ARBA00023242"/>
    </source>
</evidence>
<dbReference type="Pfam" id="PF08658">
    <property type="entry name" value="Rad54_N"/>
    <property type="match status" value="1"/>
</dbReference>
<feature type="compositionally biased region" description="Basic residues" evidence="12">
    <location>
        <begin position="59"/>
        <end position="70"/>
    </location>
</feature>
<feature type="domain" description="Helicase ATP-binding" evidence="13">
    <location>
        <begin position="219"/>
        <end position="397"/>
    </location>
</feature>
<dbReference type="PANTHER" id="PTHR45629">
    <property type="entry name" value="SNF2/RAD54 FAMILY MEMBER"/>
    <property type="match status" value="1"/>
</dbReference>
<dbReference type="EMBL" id="QEAM01000061">
    <property type="protein sequence ID" value="TPX48062.1"/>
    <property type="molecule type" value="Genomic_DNA"/>
</dbReference>